<dbReference type="NCBIfam" id="TIGR00318">
    <property type="entry name" value="cyaB"/>
    <property type="match status" value="1"/>
</dbReference>
<reference evidence="2 3" key="1">
    <citation type="submission" date="2017-09" db="EMBL/GenBank/DDBJ databases">
        <title>Depth-based differentiation of microbial function through sediment-hosted aquifers and enrichment of novel symbionts in the deep terrestrial subsurface.</title>
        <authorList>
            <person name="Probst A.J."/>
            <person name="Ladd B."/>
            <person name="Jarett J.K."/>
            <person name="Geller-Mcgrath D.E."/>
            <person name="Sieber C.M."/>
            <person name="Emerson J.B."/>
            <person name="Anantharaman K."/>
            <person name="Thomas B.C."/>
            <person name="Malmstrom R."/>
            <person name="Stieglmeier M."/>
            <person name="Klingl A."/>
            <person name="Woyke T."/>
            <person name="Ryan C.M."/>
            <person name="Banfield J.F."/>
        </authorList>
    </citation>
    <scope>NUCLEOTIDE SEQUENCE [LARGE SCALE GENOMIC DNA]</scope>
    <source>
        <strain evidence="2">CG23_combo_of_CG06-09_8_20_14_all_38_19</strain>
    </source>
</reference>
<dbReference type="Pfam" id="PF01928">
    <property type="entry name" value="CYTH"/>
    <property type="match status" value="1"/>
</dbReference>
<dbReference type="EMBL" id="PCRP01000057">
    <property type="protein sequence ID" value="PIP23419.1"/>
    <property type="molecule type" value="Genomic_DNA"/>
</dbReference>
<dbReference type="SMART" id="SM01118">
    <property type="entry name" value="CYTH"/>
    <property type="match status" value="1"/>
</dbReference>
<dbReference type="SUPFAM" id="SSF55154">
    <property type="entry name" value="CYTH-like phosphatases"/>
    <property type="match status" value="1"/>
</dbReference>
<feature type="domain" description="CYTH" evidence="1">
    <location>
        <begin position="5"/>
        <end position="187"/>
    </location>
</feature>
<dbReference type="Proteomes" id="UP000230273">
    <property type="component" value="Unassembled WGS sequence"/>
</dbReference>
<dbReference type="CDD" id="cd07890">
    <property type="entry name" value="CYTH-like_AC_IV-like"/>
    <property type="match status" value="1"/>
</dbReference>
<dbReference type="Gene3D" id="2.40.320.10">
    <property type="entry name" value="Hypothetical Protein Pfu-838710-001"/>
    <property type="match status" value="1"/>
</dbReference>
<organism evidence="2 3">
    <name type="scientific">Candidatus Nealsonbacteria bacterium CG23_combo_of_CG06-09_8_20_14_all_38_19</name>
    <dbReference type="NCBI Taxonomy" id="1974721"/>
    <lineage>
        <taxon>Bacteria</taxon>
        <taxon>Candidatus Nealsoniibacteriota</taxon>
    </lineage>
</organism>
<dbReference type="PROSITE" id="PS51707">
    <property type="entry name" value="CYTH"/>
    <property type="match status" value="1"/>
</dbReference>
<evidence type="ECO:0000313" key="2">
    <source>
        <dbReference type="EMBL" id="PIP23419.1"/>
    </source>
</evidence>
<accession>A0A2G9YW51</accession>
<name>A0A2G9YW51_9BACT</name>
<dbReference type="InterPro" id="IPR008173">
    <property type="entry name" value="Adenylyl_cyclase_CyaB"/>
</dbReference>
<dbReference type="PANTHER" id="PTHR21028">
    <property type="entry name" value="SI:CH211-156B7.4"/>
    <property type="match status" value="1"/>
</dbReference>
<protein>
    <submittedName>
        <fullName evidence="2">Class IV adenylate cyclase</fullName>
    </submittedName>
</protein>
<proteinExistence type="predicted"/>
<sequence length="187" mass="22318">MSSDYHEIELKFEIKNPSAIRRKLRKLKAKFIGKAFERAFQLDTKNKDLRKKGVFLRVRTGFKNTLTLKKRLENKKFKEREEIELEISDPEKMKIILQALGFNRFRIMEKYREKWHLGSAEITIDRLPMGCYVEIEGGEKTIEEIAGDLGFDIKYGITKTYWGLWRDYAKENGIKDENIIFNKRRNF</sequence>
<dbReference type="InterPro" id="IPR033469">
    <property type="entry name" value="CYTH-like_dom_sf"/>
</dbReference>
<dbReference type="AlphaFoldDB" id="A0A2G9YW51"/>
<dbReference type="PANTHER" id="PTHR21028:SF2">
    <property type="entry name" value="CYTH DOMAIN-CONTAINING PROTEIN"/>
    <property type="match status" value="1"/>
</dbReference>
<comment type="caution">
    <text evidence="2">The sequence shown here is derived from an EMBL/GenBank/DDBJ whole genome shotgun (WGS) entry which is preliminary data.</text>
</comment>
<evidence type="ECO:0000313" key="3">
    <source>
        <dbReference type="Proteomes" id="UP000230273"/>
    </source>
</evidence>
<dbReference type="InterPro" id="IPR023577">
    <property type="entry name" value="CYTH_domain"/>
</dbReference>
<evidence type="ECO:0000259" key="1">
    <source>
        <dbReference type="PROSITE" id="PS51707"/>
    </source>
</evidence>
<gene>
    <name evidence="2" type="primary">cyaB</name>
    <name evidence="2" type="ORF">COX36_03545</name>
</gene>